<feature type="compositionally biased region" description="Polar residues" evidence="1">
    <location>
        <begin position="912"/>
        <end position="928"/>
    </location>
</feature>
<comment type="caution">
    <text evidence="2">The sequence shown here is derived from an EMBL/GenBank/DDBJ whole genome shotgun (WGS) entry which is preliminary data.</text>
</comment>
<feature type="region of interest" description="Disordered" evidence="1">
    <location>
        <begin position="905"/>
        <end position="944"/>
    </location>
</feature>
<keyword evidence="3" id="KW-1185">Reference proteome</keyword>
<evidence type="ECO:0000313" key="2">
    <source>
        <dbReference type="EMBL" id="GBB99669.1"/>
    </source>
</evidence>
<feature type="region of interest" description="Disordered" evidence="1">
    <location>
        <begin position="461"/>
        <end position="535"/>
    </location>
</feature>
<dbReference type="AlphaFoldDB" id="A0A2Z6RRR0"/>
<proteinExistence type="predicted"/>
<feature type="compositionally biased region" description="Polar residues" evidence="1">
    <location>
        <begin position="494"/>
        <end position="505"/>
    </location>
</feature>
<feature type="compositionally biased region" description="Basic and acidic residues" evidence="1">
    <location>
        <begin position="526"/>
        <end position="535"/>
    </location>
</feature>
<feature type="compositionally biased region" description="Low complexity" evidence="1">
    <location>
        <begin position="929"/>
        <end position="942"/>
    </location>
</feature>
<reference evidence="2 3" key="1">
    <citation type="submission" date="2017-11" db="EMBL/GenBank/DDBJ databases">
        <title>The genome of Rhizophagus clarus HR1 reveals common genetic basis of auxotrophy among arbuscular mycorrhizal fungi.</title>
        <authorList>
            <person name="Kobayashi Y."/>
        </authorList>
    </citation>
    <scope>NUCLEOTIDE SEQUENCE [LARGE SCALE GENOMIC DNA]</scope>
    <source>
        <strain evidence="2 3">HR1</strain>
    </source>
</reference>
<gene>
    <name evidence="2" type="ORF">RclHR1_00360018</name>
</gene>
<evidence type="ECO:0000256" key="1">
    <source>
        <dbReference type="SAM" id="MobiDB-lite"/>
    </source>
</evidence>
<accession>A0A2Z6RRR0</accession>
<feature type="compositionally biased region" description="Acidic residues" evidence="1">
    <location>
        <begin position="464"/>
        <end position="481"/>
    </location>
</feature>
<evidence type="ECO:0008006" key="4">
    <source>
        <dbReference type="Google" id="ProtNLM"/>
    </source>
</evidence>
<dbReference type="Proteomes" id="UP000247702">
    <property type="component" value="Unassembled WGS sequence"/>
</dbReference>
<dbReference type="EMBL" id="BEXD01002890">
    <property type="protein sequence ID" value="GBB99669.1"/>
    <property type="molecule type" value="Genomic_DNA"/>
</dbReference>
<sequence length="1015" mass="115640">MVKRQHQRTSSSSTSAQIRKPAVTTRSRRNQNAEFEQQKLFAFDTKRKRRSNIETDTLERDDEIDRRLSPSYSNSNIVDSIKLENNESVSSPSKRAKLSTMGEYNNNQFDIDNDVQSNVEIMGVKLENISTQNGVRRNSILRNGIESKDIVQPGINNGIDNIDEIIDKNNEQDDCKITEDIICNNIEMIIDNFKDAIEIRGTQAAIGNFVVEYNDYQKFLALMNKLVDIFEMYDSDRILQSAKKIGCKRNNGQILNPNLFRTKISKRAYKCLNEFQDDFTCTCYDAIDANPEKYNAGMNFLKFGDRLFEQAYRELPSGIRQLCDHNDNFDATKGTSTKRYRKVALIQPTLDGHVFSSGAIRKPQGNNSFRLVGDLQEIAVVPSQSMNEEEIPTLGSILPKNMNHEFELPMPGQHKVPGVKFHKYKAYASFAPIYDSSTAMLSYEDTILTCTHKEHLRTTKNIDELDNSDDSDLSEEEESFDESMVVSEPEETSQPENFEIASSKQDNSDEETSQMEGLEITLPEPNKQDNSDEEMSHMEDLEITLPEPNKQNNSNEEMNNMEGLEITLPESNKQNNSNEEMSHIEGHEITLPNKQNNSNEEISQIGSLETIFPNKQNNSSEEMSQMENLETTLPTGQTNSSEEMSQVENLGTTIPNKQDNSSEEMNQMENLETTLPNKQSNSNEETRQIESLEIVLPNNQNNSDEEVSKMDSFRITSNNINISGEKIGQMESFEIVSNKQNDSVDDIFIVNNTTENEKLFEDINVELLYKCINNGKTSIDKILDENVEIFKKVLLMQEKRLTKRNSNIISTKERNLAIKLRDKLASIISEVTPSDIVSFDSIEYAMDNLPIKEKFFKGMLPPDKSFAHHTNEVSRDAFSTFSGVEKSSEDMEAEYTRNDVNRQLKSEDSLPQAPQSVPQTISQQSLHHSTSSASHPLPISSSMTYPRTQIPMRMSYGTSQGMPASYQTTYQRTTSHVPPYYHPSQRYPPTYGYPYYPQYGGYPMSHSAWQQRSNN</sequence>
<evidence type="ECO:0000313" key="3">
    <source>
        <dbReference type="Proteomes" id="UP000247702"/>
    </source>
</evidence>
<protein>
    <recommendedName>
        <fullName evidence="4">Bromo domain-containing protein</fullName>
    </recommendedName>
</protein>
<name>A0A2Z6RRR0_9GLOM</name>
<organism evidence="2 3">
    <name type="scientific">Rhizophagus clarus</name>
    <dbReference type="NCBI Taxonomy" id="94130"/>
    <lineage>
        <taxon>Eukaryota</taxon>
        <taxon>Fungi</taxon>
        <taxon>Fungi incertae sedis</taxon>
        <taxon>Mucoromycota</taxon>
        <taxon>Glomeromycotina</taxon>
        <taxon>Glomeromycetes</taxon>
        <taxon>Glomerales</taxon>
        <taxon>Glomeraceae</taxon>
        <taxon>Rhizophagus</taxon>
    </lineage>
</organism>
<feature type="region of interest" description="Disordered" evidence="1">
    <location>
        <begin position="1"/>
        <end position="39"/>
    </location>
</feature>
<feature type="region of interest" description="Disordered" evidence="1">
    <location>
        <begin position="614"/>
        <end position="647"/>
    </location>
</feature>